<dbReference type="Proteomes" id="UP000053105">
    <property type="component" value="Unassembled WGS sequence"/>
</dbReference>
<keyword evidence="2" id="KW-0472">Membrane</keyword>
<proteinExistence type="predicted"/>
<feature type="region of interest" description="Disordered" evidence="1">
    <location>
        <begin position="137"/>
        <end position="160"/>
    </location>
</feature>
<evidence type="ECO:0000313" key="4">
    <source>
        <dbReference type="Proteomes" id="UP000053105"/>
    </source>
</evidence>
<protein>
    <submittedName>
        <fullName evidence="3">Uncharacterized protein</fullName>
    </submittedName>
</protein>
<name>A0A0M8ZY60_9HYME</name>
<evidence type="ECO:0000313" key="3">
    <source>
        <dbReference type="EMBL" id="KOX73495.1"/>
    </source>
</evidence>
<keyword evidence="4" id="KW-1185">Reference proteome</keyword>
<reference evidence="3 4" key="1">
    <citation type="submission" date="2015-07" db="EMBL/GenBank/DDBJ databases">
        <title>The genome of Melipona quadrifasciata.</title>
        <authorList>
            <person name="Pan H."/>
            <person name="Kapheim K."/>
        </authorList>
    </citation>
    <scope>NUCLEOTIDE SEQUENCE [LARGE SCALE GENOMIC DNA]</scope>
    <source>
        <strain evidence="3">0111107301</strain>
        <tissue evidence="3">Whole body</tissue>
    </source>
</reference>
<keyword evidence="2" id="KW-0812">Transmembrane</keyword>
<dbReference type="EMBL" id="KQ435798">
    <property type="protein sequence ID" value="KOX73495.1"/>
    <property type="molecule type" value="Genomic_DNA"/>
</dbReference>
<dbReference type="AlphaFoldDB" id="A0A0M8ZY60"/>
<accession>A0A0M8ZY60</accession>
<evidence type="ECO:0000256" key="2">
    <source>
        <dbReference type="SAM" id="Phobius"/>
    </source>
</evidence>
<evidence type="ECO:0000256" key="1">
    <source>
        <dbReference type="SAM" id="MobiDB-lite"/>
    </source>
</evidence>
<keyword evidence="2" id="KW-1133">Transmembrane helix</keyword>
<feature type="transmembrane region" description="Helical" evidence="2">
    <location>
        <begin position="39"/>
        <end position="60"/>
    </location>
</feature>
<gene>
    <name evidence="3" type="ORF">WN51_14541</name>
</gene>
<sequence>MHKIYKIVRFNLGLALGLGLGLPLSLSLGAIHFPQLIFVVWPSICVVAVLKVSQAAMTNIGQKRYPDLRSVSTERSEIKQREEPKVPEGCLENRVQETITRVTIVFLYLNWRITWASFLTFTPSIFSSQILTRNDCEEKRGDTSGSSEKTALVPQYDSSH</sequence>
<organism evidence="3 4">
    <name type="scientific">Melipona quadrifasciata</name>
    <dbReference type="NCBI Taxonomy" id="166423"/>
    <lineage>
        <taxon>Eukaryota</taxon>
        <taxon>Metazoa</taxon>
        <taxon>Ecdysozoa</taxon>
        <taxon>Arthropoda</taxon>
        <taxon>Hexapoda</taxon>
        <taxon>Insecta</taxon>
        <taxon>Pterygota</taxon>
        <taxon>Neoptera</taxon>
        <taxon>Endopterygota</taxon>
        <taxon>Hymenoptera</taxon>
        <taxon>Apocrita</taxon>
        <taxon>Aculeata</taxon>
        <taxon>Apoidea</taxon>
        <taxon>Anthophila</taxon>
        <taxon>Apidae</taxon>
        <taxon>Melipona</taxon>
    </lineage>
</organism>